<dbReference type="InterPro" id="IPR019734">
    <property type="entry name" value="TPR_rpt"/>
</dbReference>
<dbReference type="InterPro" id="IPR051012">
    <property type="entry name" value="CellSynth/LPSAsmb/PSIAsmb"/>
</dbReference>
<reference evidence="5 6" key="1">
    <citation type="journal article" date="2017" name="ISME J.">
        <title>Genome of 'Ca. Desulfovibrio trichonymphae', an H2-oxidizing bacterium in a tripartite symbiotic system within a protist cell in the termite gut.</title>
        <authorList>
            <person name="Kuwahara H."/>
            <person name="Yuki M."/>
            <person name="Izawa K."/>
            <person name="Ohkuma M."/>
            <person name="Hongoh Y."/>
        </authorList>
    </citation>
    <scope>NUCLEOTIDE SEQUENCE [LARGE SCALE GENOMIC DNA]</scope>
    <source>
        <strain evidence="5 6">Rs-N31</strain>
    </source>
</reference>
<dbReference type="InterPro" id="IPR011990">
    <property type="entry name" value="TPR-like_helical_dom_sf"/>
</dbReference>
<dbReference type="PANTHER" id="PTHR45586:SF1">
    <property type="entry name" value="LIPOPOLYSACCHARIDE ASSEMBLY PROTEIN B"/>
    <property type="match status" value="1"/>
</dbReference>
<keyword evidence="2 3" id="KW-0802">TPR repeat</keyword>
<feature type="repeat" description="TPR" evidence="3">
    <location>
        <begin position="443"/>
        <end position="476"/>
    </location>
</feature>
<organism evidence="5 6">
    <name type="scientific">Candidatus Desulfovibrio trichonymphae</name>
    <dbReference type="NCBI Taxonomy" id="1725232"/>
    <lineage>
        <taxon>Bacteria</taxon>
        <taxon>Pseudomonadati</taxon>
        <taxon>Thermodesulfobacteriota</taxon>
        <taxon>Desulfovibrionia</taxon>
        <taxon>Desulfovibrionales</taxon>
        <taxon>Desulfovibrionaceae</taxon>
        <taxon>Desulfovibrio</taxon>
    </lineage>
</organism>
<evidence type="ECO:0000256" key="4">
    <source>
        <dbReference type="SAM" id="SignalP"/>
    </source>
</evidence>
<proteinExistence type="predicted"/>
<dbReference type="Pfam" id="PF13432">
    <property type="entry name" value="TPR_16"/>
    <property type="match status" value="2"/>
</dbReference>
<evidence type="ECO:0000256" key="3">
    <source>
        <dbReference type="PROSITE-ProRule" id="PRU00339"/>
    </source>
</evidence>
<protein>
    <submittedName>
        <fullName evidence="5">Uncharacterized protein</fullName>
    </submittedName>
</protein>
<gene>
    <name evidence="5" type="ORF">RSDT_0314</name>
</gene>
<dbReference type="PROSITE" id="PS51257">
    <property type="entry name" value="PROKAR_LIPOPROTEIN"/>
    <property type="match status" value="1"/>
</dbReference>
<evidence type="ECO:0000256" key="1">
    <source>
        <dbReference type="ARBA" id="ARBA00022737"/>
    </source>
</evidence>
<feature type="repeat" description="TPR" evidence="3">
    <location>
        <begin position="547"/>
        <end position="580"/>
    </location>
</feature>
<keyword evidence="4" id="KW-0732">Signal</keyword>
<dbReference type="PROSITE" id="PS50005">
    <property type="entry name" value="TPR"/>
    <property type="match status" value="3"/>
</dbReference>
<feature type="repeat" description="TPR" evidence="3">
    <location>
        <begin position="242"/>
        <end position="275"/>
    </location>
</feature>
<dbReference type="OrthoDB" id="9766710at2"/>
<feature type="signal peptide" evidence="4">
    <location>
        <begin position="1"/>
        <end position="21"/>
    </location>
</feature>
<name>A0A1J1DPR7_9BACT</name>
<dbReference type="AlphaFoldDB" id="A0A1J1DPR7"/>
<dbReference type="Gene3D" id="1.25.40.10">
    <property type="entry name" value="Tetratricopeptide repeat domain"/>
    <property type="match status" value="3"/>
</dbReference>
<accession>A0A1J1DPR7</accession>
<dbReference type="EMBL" id="AP017368">
    <property type="protein sequence ID" value="BAV91826.1"/>
    <property type="molecule type" value="Genomic_DNA"/>
</dbReference>
<dbReference type="KEGG" id="dtr:RSDT_0314"/>
<dbReference type="PANTHER" id="PTHR45586">
    <property type="entry name" value="TPR REPEAT-CONTAINING PROTEIN PA4667"/>
    <property type="match status" value="1"/>
</dbReference>
<dbReference type="SMART" id="SM00028">
    <property type="entry name" value="TPR"/>
    <property type="match status" value="4"/>
</dbReference>
<keyword evidence="6" id="KW-1185">Reference proteome</keyword>
<dbReference type="SUPFAM" id="SSF48452">
    <property type="entry name" value="TPR-like"/>
    <property type="match status" value="2"/>
</dbReference>
<dbReference type="Pfam" id="PF14559">
    <property type="entry name" value="TPR_19"/>
    <property type="match status" value="2"/>
</dbReference>
<feature type="chain" id="PRO_5009618572" evidence="4">
    <location>
        <begin position="22"/>
        <end position="591"/>
    </location>
</feature>
<evidence type="ECO:0000313" key="6">
    <source>
        <dbReference type="Proteomes" id="UP000242645"/>
    </source>
</evidence>
<evidence type="ECO:0000256" key="2">
    <source>
        <dbReference type="ARBA" id="ARBA00022803"/>
    </source>
</evidence>
<keyword evidence="1" id="KW-0677">Repeat</keyword>
<dbReference type="RefSeq" id="WP_096399355.1">
    <property type="nucleotide sequence ID" value="NZ_AP017368.1"/>
</dbReference>
<dbReference type="Proteomes" id="UP000242645">
    <property type="component" value="Chromosome"/>
</dbReference>
<sequence>MKHTTLAILCALPLATSAVFFSGCSGCTGNKSWENASPHDADTPAVARQTETGDGIPQGMTPLSVETELSPEAQSTYAYLIFAQAMNNEDENALDQARGMMRLTKLPIRSWLEGGVWLMSRNSSIILPFLQDALAVWPDDIALNLLNAEALINNGAPHQGVDLMRAYLGKHPDSFDASLKLALLLVKVKKFAEAENLLKTIPHKKRSPLVNYYQARTLIGMQRQGEAISYLQEAVKEQPDFVEALVELAFAYEQRQNLPEARKIYERLLKLNFSPQDVLLRLVNISLRLNQPERALRYINLGPNAKQFRLTVADMFMDSRHYLQAESLLKQIAAEGDQTGDVHIRLADMAYRQRRDLNMALSLLDNVPPASSSAGQAQLLRTQLLADAGQEKAALESTRKGQRDFADISVFWEIEIRLLARAKHIPEALDIARNAQKLWPDNMEFHLLLGSLLDETGDKKNAFDVIEKILETQPDNFHALNYVGYTLAEENRDLDRALKLLIRADELSPNQSYIVDSIAWALFKSGQAQEALVEIRRAVKLGEPPDPSIWEHYGDIAIYLNLKDEARKAYQNALDLKPANAESLLQRLSNL</sequence>
<evidence type="ECO:0000313" key="5">
    <source>
        <dbReference type="EMBL" id="BAV91826.1"/>
    </source>
</evidence>